<dbReference type="Pfam" id="PF13180">
    <property type="entry name" value="PDZ_2"/>
    <property type="match status" value="1"/>
</dbReference>
<dbReference type="SUPFAM" id="SSF50494">
    <property type="entry name" value="Trypsin-like serine proteases"/>
    <property type="match status" value="1"/>
</dbReference>
<feature type="domain" description="PDZ" evidence="6">
    <location>
        <begin position="369"/>
        <end position="458"/>
    </location>
</feature>
<keyword evidence="5" id="KW-0812">Transmembrane</keyword>
<gene>
    <name evidence="7" type="ORF">GCM10009547_47690</name>
</gene>
<evidence type="ECO:0000313" key="7">
    <source>
        <dbReference type="EMBL" id="GAA0637765.1"/>
    </source>
</evidence>
<reference evidence="7 8" key="1">
    <citation type="journal article" date="2019" name="Int. J. Syst. Evol. Microbiol.">
        <title>The Global Catalogue of Microorganisms (GCM) 10K type strain sequencing project: providing services to taxonomists for standard genome sequencing and annotation.</title>
        <authorList>
            <consortium name="The Broad Institute Genomics Platform"/>
            <consortium name="The Broad Institute Genome Sequencing Center for Infectious Disease"/>
            <person name="Wu L."/>
            <person name="Ma J."/>
        </authorList>
    </citation>
    <scope>NUCLEOTIDE SEQUENCE [LARGE SCALE GENOMIC DNA]</scope>
    <source>
        <strain evidence="7 8">JCM 10671</strain>
    </source>
</reference>
<feature type="region of interest" description="Disordered" evidence="4">
    <location>
        <begin position="1"/>
        <end position="113"/>
    </location>
</feature>
<feature type="transmembrane region" description="Helical" evidence="5">
    <location>
        <begin position="120"/>
        <end position="142"/>
    </location>
</feature>
<protein>
    <recommendedName>
        <fullName evidence="6">PDZ domain-containing protein</fullName>
    </recommendedName>
</protein>
<dbReference type="Proteomes" id="UP001500957">
    <property type="component" value="Unassembled WGS sequence"/>
</dbReference>
<dbReference type="InterPro" id="IPR051201">
    <property type="entry name" value="Chloro_Bact_Ser_Proteases"/>
</dbReference>
<comment type="similarity">
    <text evidence="1">Belongs to the peptidase S1C family.</text>
</comment>
<dbReference type="PROSITE" id="PS50106">
    <property type="entry name" value="PDZ"/>
    <property type="match status" value="1"/>
</dbReference>
<name>A0ABN1HC76_9ACTN</name>
<keyword evidence="5" id="KW-0472">Membrane</keyword>
<dbReference type="Gene3D" id="2.40.10.10">
    <property type="entry name" value="Trypsin-like serine proteases"/>
    <property type="match status" value="2"/>
</dbReference>
<evidence type="ECO:0000256" key="1">
    <source>
        <dbReference type="ARBA" id="ARBA00010541"/>
    </source>
</evidence>
<dbReference type="Gene3D" id="2.30.42.10">
    <property type="match status" value="1"/>
</dbReference>
<comment type="caution">
    <text evidence="7">The sequence shown here is derived from an EMBL/GenBank/DDBJ whole genome shotgun (WGS) entry which is preliminary data.</text>
</comment>
<organism evidence="7 8">
    <name type="scientific">Sporichthya brevicatena</name>
    <dbReference type="NCBI Taxonomy" id="171442"/>
    <lineage>
        <taxon>Bacteria</taxon>
        <taxon>Bacillati</taxon>
        <taxon>Actinomycetota</taxon>
        <taxon>Actinomycetes</taxon>
        <taxon>Sporichthyales</taxon>
        <taxon>Sporichthyaceae</taxon>
        <taxon>Sporichthya</taxon>
    </lineage>
</organism>
<evidence type="ECO:0000256" key="2">
    <source>
        <dbReference type="ARBA" id="ARBA00022670"/>
    </source>
</evidence>
<accession>A0ABN1HC76</accession>
<dbReference type="PRINTS" id="PR00834">
    <property type="entry name" value="PROTEASES2C"/>
</dbReference>
<dbReference type="Pfam" id="PF13365">
    <property type="entry name" value="Trypsin_2"/>
    <property type="match status" value="1"/>
</dbReference>
<dbReference type="RefSeq" id="WP_344609571.1">
    <property type="nucleotide sequence ID" value="NZ_BAAAHE010000055.1"/>
</dbReference>
<dbReference type="SMART" id="SM00228">
    <property type="entry name" value="PDZ"/>
    <property type="match status" value="1"/>
</dbReference>
<dbReference type="EMBL" id="BAAAHE010000055">
    <property type="protein sequence ID" value="GAA0637765.1"/>
    <property type="molecule type" value="Genomic_DNA"/>
</dbReference>
<evidence type="ECO:0000256" key="3">
    <source>
        <dbReference type="ARBA" id="ARBA00022801"/>
    </source>
</evidence>
<feature type="compositionally biased region" description="Pro residues" evidence="4">
    <location>
        <begin position="11"/>
        <end position="21"/>
    </location>
</feature>
<evidence type="ECO:0000256" key="5">
    <source>
        <dbReference type="SAM" id="Phobius"/>
    </source>
</evidence>
<dbReference type="PANTHER" id="PTHR43343">
    <property type="entry name" value="PEPTIDASE S12"/>
    <property type="match status" value="1"/>
</dbReference>
<feature type="compositionally biased region" description="Low complexity" evidence="4">
    <location>
        <begin position="30"/>
        <end position="46"/>
    </location>
</feature>
<evidence type="ECO:0000256" key="4">
    <source>
        <dbReference type="SAM" id="MobiDB-lite"/>
    </source>
</evidence>
<dbReference type="InterPro" id="IPR043504">
    <property type="entry name" value="Peptidase_S1_PA_chymotrypsin"/>
</dbReference>
<dbReference type="SUPFAM" id="SSF50156">
    <property type="entry name" value="PDZ domain-like"/>
    <property type="match status" value="1"/>
</dbReference>
<evidence type="ECO:0000259" key="6">
    <source>
        <dbReference type="PROSITE" id="PS50106"/>
    </source>
</evidence>
<keyword evidence="3" id="KW-0378">Hydrolase</keyword>
<proteinExistence type="inferred from homology"/>
<dbReference type="InterPro" id="IPR001940">
    <property type="entry name" value="Peptidase_S1C"/>
</dbReference>
<dbReference type="InterPro" id="IPR001478">
    <property type="entry name" value="PDZ"/>
</dbReference>
<keyword evidence="5" id="KW-1133">Transmembrane helix</keyword>
<dbReference type="InterPro" id="IPR009003">
    <property type="entry name" value="Peptidase_S1_PA"/>
</dbReference>
<keyword evidence="2" id="KW-0645">Protease</keyword>
<keyword evidence="8" id="KW-1185">Reference proteome</keyword>
<dbReference type="PANTHER" id="PTHR43343:SF3">
    <property type="entry name" value="PROTEASE DO-LIKE 8, CHLOROPLASTIC"/>
    <property type="match status" value="1"/>
</dbReference>
<sequence>MSDERGGTFPPNDPYNDPPSSDPWASGAVYGQSSHGQSSHGQSYGQPAGTDETAAGPYGTQPVYGAYTPPASTPPPPSSWDYGYSQPAAQPGVQPGTDASGGWPSQPAPYAPAPEARRPYAAMAAIAVVAALIGGAVGGTIASNNDGPRPAMSSLSTNANGEVKPVAAAPQGTIEQVAAKVLPSVVSIDVFQGAGLGSGSGVVISSDGLILTNNHVAGRGQLSVVFSDGRSVRARLVKADPSTDLAVIKAEGVTDAVPITFGRSSDLRVGQEVVAIGAPLGLAGTVTTGIVSALNRPVIPQEGQGGDDSVIDGIQTDAPINPGNSGGALVDLNGNLIGITSAIASLGSAFGGQSGSIGLGFAIPIDQAKVIAEQLAKGQTVKHALLGVQVTSSTDANQRGALIRAVTPGGAAEKAGLRSGDVVTRMDSRVISDEAALVAGVRSQQPGTKVKLTYVRDGETRTADVTLGSD</sequence>
<dbReference type="InterPro" id="IPR036034">
    <property type="entry name" value="PDZ_sf"/>
</dbReference>
<evidence type="ECO:0000313" key="8">
    <source>
        <dbReference type="Proteomes" id="UP001500957"/>
    </source>
</evidence>